<feature type="region of interest" description="Disordered" evidence="1">
    <location>
        <begin position="593"/>
        <end position="661"/>
    </location>
</feature>
<evidence type="ECO:0000256" key="1">
    <source>
        <dbReference type="SAM" id="MobiDB-lite"/>
    </source>
</evidence>
<sequence length="752" mass="82676">MHSLRASQDFGGDSGGTSSSFNPFVKPVRPFGSGLSDGEVLGGTGGMRSSNSTFGGGQEAAKGFYEEGESRRSIIDTKSFGKKTQQMYRGGGMSSYLRTGGSNSPFRSSSTRTWPSLATEVPQPRRIINRLPGLPCPPGLTEPIGMQSRTGIRSGSRDMMQQRASNSQFRPFGRSTLSPFNRGDNVEHSLRDQIYDCDVLNSGLAELNTHSIRVDEMESMRIRKAVDALYNRKPTTSRRIDEKAILKTLRSPKEARDGRKKAEGRSGLRTKAFEFNIDAINVSAPGSPIIPKRSDRGCEMASSVTTHGNSLSVTESSRNRDDPSVTRGKRRNQVGDKDAALPSYSTGGNDSRWRKMANQSEEPGSMVSPLPGLKESDRPMKLASRGSGKSRRENTKSSSRTASRRNTTKRNDKGRGISRRQVYREKHDRESLGQFLSEETVPVPASLSRQKSQRNNDSPISSEANFQELEEYTTQDAEISAFSRTSESVPEVPRSINARIDDVDEAADKSMDIDKSRGHREILANFQDEVAAKRTEDTRSIHTARDAPPERPATTCTSSTKREPSLSSDLPEYKPTTRKELAEQAQVSLDQQLMESKKSKRKVVVSVEPPSESSSSTTNAASALCAGDEEKHFTKEHPKNKTKKEKVDKKKTPRGRKDKRGAFVISKAAETVNNSAVKAQDKPLETSGHQKSPTFRTIYPGTAQRSFSSHYSWAASLFWGTTWLCLGCLAVERQGPACNCVFICEISVGGGI</sequence>
<feature type="compositionally biased region" description="Basic and acidic residues" evidence="1">
    <location>
        <begin position="530"/>
        <end position="549"/>
    </location>
</feature>
<feature type="compositionally biased region" description="Polar residues" evidence="1">
    <location>
        <begin position="447"/>
        <end position="462"/>
    </location>
</feature>
<feature type="region of interest" description="Disordered" evidence="1">
    <location>
        <begin position="284"/>
        <end position="462"/>
    </location>
</feature>
<name>A0AAV0TGL0_9STRA</name>
<feature type="region of interest" description="Disordered" evidence="1">
    <location>
        <begin position="1"/>
        <end position="119"/>
    </location>
</feature>
<feature type="region of interest" description="Disordered" evidence="1">
    <location>
        <begin position="529"/>
        <end position="573"/>
    </location>
</feature>
<protein>
    <submittedName>
        <fullName evidence="2">Uncharacterized protein</fullName>
    </submittedName>
</protein>
<feature type="compositionally biased region" description="Polar residues" evidence="1">
    <location>
        <begin position="96"/>
        <end position="116"/>
    </location>
</feature>
<feature type="compositionally biased region" description="Low complexity" evidence="1">
    <location>
        <begin position="604"/>
        <end position="616"/>
    </location>
</feature>
<evidence type="ECO:0000313" key="3">
    <source>
        <dbReference type="Proteomes" id="UP001162029"/>
    </source>
</evidence>
<feature type="compositionally biased region" description="Polar residues" evidence="1">
    <location>
        <begin position="302"/>
        <end position="316"/>
    </location>
</feature>
<feature type="compositionally biased region" description="Basic and acidic residues" evidence="1">
    <location>
        <begin position="64"/>
        <end position="75"/>
    </location>
</feature>
<accession>A0AAV0TGL0</accession>
<evidence type="ECO:0000313" key="2">
    <source>
        <dbReference type="EMBL" id="CAI5721119.1"/>
    </source>
</evidence>
<feature type="region of interest" description="Disordered" evidence="1">
    <location>
        <begin position="481"/>
        <end position="503"/>
    </location>
</feature>
<dbReference type="EMBL" id="CANTFM010000399">
    <property type="protein sequence ID" value="CAI5721119.1"/>
    <property type="molecule type" value="Genomic_DNA"/>
</dbReference>
<comment type="caution">
    <text evidence="2">The sequence shown here is derived from an EMBL/GenBank/DDBJ whole genome shotgun (WGS) entry which is preliminary data.</text>
</comment>
<keyword evidence="3" id="KW-1185">Reference proteome</keyword>
<proteinExistence type="predicted"/>
<feature type="compositionally biased region" description="Basic and acidic residues" evidence="1">
    <location>
        <begin position="422"/>
        <end position="431"/>
    </location>
</feature>
<reference evidence="2" key="1">
    <citation type="submission" date="2022-12" db="EMBL/GenBank/DDBJ databases">
        <authorList>
            <person name="Webb A."/>
        </authorList>
    </citation>
    <scope>NUCLEOTIDE SEQUENCE</scope>
    <source>
        <strain evidence="2">Pd1</strain>
    </source>
</reference>
<dbReference type="AlphaFoldDB" id="A0AAV0TGL0"/>
<gene>
    <name evidence="2" type="ORF">PDE001_LOCUS2392</name>
</gene>
<organism evidence="2 3">
    <name type="scientific">Peronospora destructor</name>
    <dbReference type="NCBI Taxonomy" id="86335"/>
    <lineage>
        <taxon>Eukaryota</taxon>
        <taxon>Sar</taxon>
        <taxon>Stramenopiles</taxon>
        <taxon>Oomycota</taxon>
        <taxon>Peronosporomycetes</taxon>
        <taxon>Peronosporales</taxon>
        <taxon>Peronosporaceae</taxon>
        <taxon>Peronospora</taxon>
    </lineage>
</organism>
<feature type="region of interest" description="Disordered" evidence="1">
    <location>
        <begin position="246"/>
        <end position="265"/>
    </location>
</feature>
<dbReference type="Proteomes" id="UP001162029">
    <property type="component" value="Unassembled WGS sequence"/>
</dbReference>
<feature type="compositionally biased region" description="Basic and acidic residues" evidence="1">
    <location>
        <begin position="628"/>
        <end position="650"/>
    </location>
</feature>